<comment type="subcellular location">
    <subcellularLocation>
        <location evidence="1">Cell membrane</location>
        <topology evidence="1">Multi-pass membrane protein</topology>
    </subcellularLocation>
</comment>
<dbReference type="PANTHER" id="PTHR34582">
    <property type="entry name" value="UPF0702 TRANSMEMBRANE PROTEIN YCAP"/>
    <property type="match status" value="1"/>
</dbReference>
<dbReference type="GO" id="GO:0005886">
    <property type="term" value="C:plasma membrane"/>
    <property type="evidence" value="ECO:0007669"/>
    <property type="project" value="UniProtKB-SubCell"/>
</dbReference>
<sequence length="248" mass="28084">MFLFIKILVLYLVTIAIMRLMGKSSIVQMTPYDLVAIIIVGTVASEPLISTEFWPTIGSLAILVVLHICFSYLTLNQIGNKFFLGEPSILIKDGEIIEDQLEKAHLSVSQVLSILRSKGFPKVSDVEYAVLEPIGEISVIPKTENTPVTVEHLNINIEDEGLPVSVIVDGKIQLRNLKLLHLSKDWLTKKLDENSLSAKDILYAFVNEKTKTLIVNKRGKGKLTIKNHRRQEKWELPFYRQLLFSRLC</sequence>
<evidence type="ECO:0000256" key="3">
    <source>
        <dbReference type="ARBA" id="ARBA00022475"/>
    </source>
</evidence>
<evidence type="ECO:0000256" key="5">
    <source>
        <dbReference type="ARBA" id="ARBA00022989"/>
    </source>
</evidence>
<evidence type="ECO:0000256" key="4">
    <source>
        <dbReference type="ARBA" id="ARBA00022692"/>
    </source>
</evidence>
<evidence type="ECO:0000256" key="6">
    <source>
        <dbReference type="ARBA" id="ARBA00023136"/>
    </source>
</evidence>
<proteinExistence type="inferred from homology"/>
<dbReference type="InterPro" id="IPR007353">
    <property type="entry name" value="DUF421"/>
</dbReference>
<evidence type="ECO:0000259" key="8">
    <source>
        <dbReference type="Pfam" id="PF04239"/>
    </source>
</evidence>
<dbReference type="EMBL" id="VTES01000002">
    <property type="protein sequence ID" value="TYS65356.1"/>
    <property type="molecule type" value="Genomic_DNA"/>
</dbReference>
<gene>
    <name evidence="9" type="ORF">FZD47_08515</name>
</gene>
<dbReference type="Pfam" id="PF04239">
    <property type="entry name" value="DUF421"/>
    <property type="match status" value="1"/>
</dbReference>
<accession>A0A5D4SU36</accession>
<keyword evidence="4 7" id="KW-0812">Transmembrane</keyword>
<dbReference type="Proteomes" id="UP000323732">
    <property type="component" value="Unassembled WGS sequence"/>
</dbReference>
<keyword evidence="6 7" id="KW-0472">Membrane</keyword>
<dbReference type="AlphaFoldDB" id="A0A5D4SU36"/>
<comment type="caution">
    <text evidence="9">The sequence shown here is derived from an EMBL/GenBank/DDBJ whole genome shotgun (WGS) entry which is preliminary data.</text>
</comment>
<organism evidence="9 10">
    <name type="scientific">Bacillus infantis</name>
    <dbReference type="NCBI Taxonomy" id="324767"/>
    <lineage>
        <taxon>Bacteria</taxon>
        <taxon>Bacillati</taxon>
        <taxon>Bacillota</taxon>
        <taxon>Bacilli</taxon>
        <taxon>Bacillales</taxon>
        <taxon>Bacillaceae</taxon>
        <taxon>Bacillus</taxon>
    </lineage>
</organism>
<dbReference type="Gene3D" id="3.30.240.20">
    <property type="entry name" value="bsu07140 like domains"/>
    <property type="match status" value="2"/>
</dbReference>
<reference evidence="9 10" key="1">
    <citation type="submission" date="2019-08" db="EMBL/GenBank/DDBJ databases">
        <title>Bacillus genomes from the desert of Cuatro Cienegas, Coahuila.</title>
        <authorList>
            <person name="Olmedo-Alvarez G."/>
        </authorList>
    </citation>
    <scope>NUCLEOTIDE SEQUENCE [LARGE SCALE GENOMIC DNA]</scope>
    <source>
        <strain evidence="9 10">CH37_1T</strain>
    </source>
</reference>
<evidence type="ECO:0000256" key="7">
    <source>
        <dbReference type="SAM" id="Phobius"/>
    </source>
</evidence>
<comment type="similarity">
    <text evidence="2">Belongs to the UPF0702 family.</text>
</comment>
<name>A0A5D4SU36_9BACI</name>
<evidence type="ECO:0000313" key="9">
    <source>
        <dbReference type="EMBL" id="TYS65356.1"/>
    </source>
</evidence>
<evidence type="ECO:0000256" key="1">
    <source>
        <dbReference type="ARBA" id="ARBA00004651"/>
    </source>
</evidence>
<evidence type="ECO:0000313" key="10">
    <source>
        <dbReference type="Proteomes" id="UP000323732"/>
    </source>
</evidence>
<evidence type="ECO:0000256" key="2">
    <source>
        <dbReference type="ARBA" id="ARBA00006448"/>
    </source>
</evidence>
<feature type="transmembrane region" description="Helical" evidence="7">
    <location>
        <begin position="53"/>
        <end position="75"/>
    </location>
</feature>
<dbReference type="PANTHER" id="PTHR34582:SF6">
    <property type="entry name" value="UPF0702 TRANSMEMBRANE PROTEIN YCAP"/>
    <property type="match status" value="1"/>
</dbReference>
<feature type="domain" description="YetF C-terminal" evidence="8">
    <location>
        <begin position="80"/>
        <end position="205"/>
    </location>
</feature>
<keyword evidence="5 7" id="KW-1133">Transmembrane helix</keyword>
<dbReference type="InterPro" id="IPR023090">
    <property type="entry name" value="UPF0702_alpha/beta_dom_sf"/>
</dbReference>
<protein>
    <submittedName>
        <fullName evidence="9">DUF421 domain-containing protein</fullName>
    </submittedName>
</protein>
<dbReference type="RefSeq" id="WP_148949510.1">
    <property type="nucleotide sequence ID" value="NZ_VTES01000002.1"/>
</dbReference>
<keyword evidence="3" id="KW-1003">Cell membrane</keyword>